<dbReference type="STRING" id="451379.A0A0N5AZZ1"/>
<dbReference type="WBParaSite" id="SMUV_0001057501-mRNA-1">
    <property type="protein sequence ID" value="SMUV_0001057501-mRNA-1"/>
    <property type="gene ID" value="SMUV_0001057501"/>
</dbReference>
<keyword evidence="1" id="KW-1133">Transmembrane helix</keyword>
<dbReference type="InterPro" id="IPR012338">
    <property type="entry name" value="Beta-lactam/transpept-like"/>
</dbReference>
<feature type="domain" description="Beta-lactamase-related" evidence="2">
    <location>
        <begin position="52"/>
        <end position="220"/>
    </location>
</feature>
<dbReference type="PANTHER" id="PTHR43319">
    <property type="entry name" value="BETA-LACTAMASE-RELATED"/>
    <property type="match status" value="1"/>
</dbReference>
<dbReference type="InterPro" id="IPR001466">
    <property type="entry name" value="Beta-lactam-related"/>
</dbReference>
<dbReference type="SUPFAM" id="SSF56601">
    <property type="entry name" value="beta-lactamase/transpeptidase-like"/>
    <property type="match status" value="1"/>
</dbReference>
<dbReference type="Proteomes" id="UP000046393">
    <property type="component" value="Unplaced"/>
</dbReference>
<keyword evidence="1" id="KW-0472">Membrane</keyword>
<evidence type="ECO:0000313" key="3">
    <source>
        <dbReference type="Proteomes" id="UP000046393"/>
    </source>
</evidence>
<dbReference type="Gene3D" id="3.40.710.10">
    <property type="entry name" value="DD-peptidase/beta-lactamase superfamily"/>
    <property type="match status" value="1"/>
</dbReference>
<dbReference type="InterPro" id="IPR052907">
    <property type="entry name" value="Beta-lactamase/esterase"/>
</dbReference>
<evidence type="ECO:0000256" key="1">
    <source>
        <dbReference type="SAM" id="Phobius"/>
    </source>
</evidence>
<dbReference type="Pfam" id="PF00144">
    <property type="entry name" value="Beta-lactamase"/>
    <property type="match status" value="1"/>
</dbReference>
<evidence type="ECO:0000313" key="4">
    <source>
        <dbReference type="WBParaSite" id="SMUV_0001057501-mRNA-1"/>
    </source>
</evidence>
<protein>
    <submittedName>
        <fullName evidence="4">Beta-lactamase domain-containing protein</fullName>
    </submittedName>
</protein>
<accession>A0A0N5AZZ1</accession>
<name>A0A0N5AZZ1_9BILA</name>
<proteinExistence type="predicted"/>
<dbReference type="PANTHER" id="PTHR43319:SF3">
    <property type="entry name" value="BETA-LACTAMASE-RELATED DOMAIN-CONTAINING PROTEIN"/>
    <property type="match status" value="1"/>
</dbReference>
<keyword evidence="1" id="KW-0812">Transmembrane</keyword>
<keyword evidence="3" id="KW-1185">Reference proteome</keyword>
<reference evidence="4" key="1">
    <citation type="submission" date="2017-02" db="UniProtKB">
        <authorList>
            <consortium name="WormBaseParasite"/>
        </authorList>
    </citation>
    <scope>IDENTIFICATION</scope>
</reference>
<organism evidence="3 4">
    <name type="scientific">Syphacia muris</name>
    <dbReference type="NCBI Taxonomy" id="451379"/>
    <lineage>
        <taxon>Eukaryota</taxon>
        <taxon>Metazoa</taxon>
        <taxon>Ecdysozoa</taxon>
        <taxon>Nematoda</taxon>
        <taxon>Chromadorea</taxon>
        <taxon>Rhabditida</taxon>
        <taxon>Spirurina</taxon>
        <taxon>Oxyuridomorpha</taxon>
        <taxon>Oxyuroidea</taxon>
        <taxon>Oxyuridae</taxon>
        <taxon>Syphacia</taxon>
    </lineage>
</organism>
<evidence type="ECO:0000259" key="2">
    <source>
        <dbReference type="Pfam" id="PF00144"/>
    </source>
</evidence>
<feature type="transmembrane region" description="Helical" evidence="1">
    <location>
        <begin position="87"/>
        <end position="107"/>
    </location>
</feature>
<sequence>MGDANRSSRCSMPQSDKSSLYYDILVDSECSGMVRDDLKEIVKRFSKLLVKERQGLALAAYENDTLVVDLWGGFADKKKRKVWKENTMTVAFSTSKVIGALIVAILVSRGYLKYEDLVITYWPEYGQNGKEETTVEWLVGHKAGLITFDVDFSLSQCNDYKYLSGIIEKTKPRWKPGTVTAYHALTYGFLIDQLVRRVDPKKRGVGDFFREEIVPFMKETNTCSDFFLIDKDFYIGLPDELFGRMAKVTFQRQINIAKYILKDAVYIKVFLNSLLSGYCYWNSPVQSATRYPSCLNLMKPATYKDSRIWKIENLSAFGICTARGLASAISAIMSHDLISAEIWDILSRPTEYVKDEVIQLHHYRGHGFFYRPHPTRKNSFILEHSGNGMQKVVFDPITKVSIAVLRNGLTWNFKKERESDYIASNILKQLK</sequence>
<dbReference type="AlphaFoldDB" id="A0A0N5AZZ1"/>